<dbReference type="PROSITE" id="PS51257">
    <property type="entry name" value="PROKAR_LIPOPROTEIN"/>
    <property type="match status" value="1"/>
</dbReference>
<keyword evidence="9" id="KW-1185">Reference proteome</keyword>
<gene>
    <name evidence="8" type="ORF">MCB1EB_0545</name>
</gene>
<name>A0A2Z6ETH6_9BURK</name>
<dbReference type="Pfam" id="PF25944">
    <property type="entry name" value="Beta-barrel_RND"/>
    <property type="match status" value="1"/>
</dbReference>
<evidence type="ECO:0000259" key="5">
    <source>
        <dbReference type="Pfam" id="PF25917"/>
    </source>
</evidence>
<dbReference type="GO" id="GO:0005886">
    <property type="term" value="C:plasma membrane"/>
    <property type="evidence" value="ECO:0007669"/>
    <property type="project" value="UniProtKB-SubCell"/>
</dbReference>
<dbReference type="KEGG" id="mcys:MCB1EB_0545"/>
<dbReference type="Pfam" id="PF25967">
    <property type="entry name" value="RND-MFP_C"/>
    <property type="match status" value="1"/>
</dbReference>
<evidence type="ECO:0000259" key="7">
    <source>
        <dbReference type="Pfam" id="PF25967"/>
    </source>
</evidence>
<evidence type="ECO:0000259" key="4">
    <source>
        <dbReference type="Pfam" id="PF25876"/>
    </source>
</evidence>
<evidence type="ECO:0000256" key="2">
    <source>
        <dbReference type="ARBA" id="ARBA00009477"/>
    </source>
</evidence>
<comment type="similarity">
    <text evidence="2">Belongs to the membrane fusion protein (MFP) (TC 8.A.1) family.</text>
</comment>
<evidence type="ECO:0000256" key="1">
    <source>
        <dbReference type="ARBA" id="ARBA00004196"/>
    </source>
</evidence>
<dbReference type="NCBIfam" id="TIGR01730">
    <property type="entry name" value="RND_mfp"/>
    <property type="match status" value="1"/>
</dbReference>
<dbReference type="InterPro" id="IPR058627">
    <property type="entry name" value="MdtA-like_C"/>
</dbReference>
<feature type="domain" description="Multidrug resistance protein MdtA-like beta-barrel" evidence="6">
    <location>
        <begin position="207"/>
        <end position="298"/>
    </location>
</feature>
<feature type="domain" description="Multidrug resistance protein MdtA-like C-terminal permuted SH3" evidence="7">
    <location>
        <begin position="302"/>
        <end position="363"/>
    </location>
</feature>
<dbReference type="RefSeq" id="WP_045363107.1">
    <property type="nucleotide sequence ID" value="NZ_AP018150.1"/>
</dbReference>
<dbReference type="Gene3D" id="2.40.420.20">
    <property type="match status" value="1"/>
</dbReference>
<dbReference type="SUPFAM" id="SSF111369">
    <property type="entry name" value="HlyD-like secretion proteins"/>
    <property type="match status" value="1"/>
</dbReference>
<protein>
    <submittedName>
        <fullName evidence="8">Efflux transporter, resistance nodulation division family, MFP subunit</fullName>
    </submittedName>
</protein>
<evidence type="ECO:0000256" key="3">
    <source>
        <dbReference type="SAM" id="MobiDB-lite"/>
    </source>
</evidence>
<proteinExistence type="inferred from homology"/>
<dbReference type="InterPro" id="IPR006143">
    <property type="entry name" value="RND_pump_MFP"/>
</dbReference>
<dbReference type="InterPro" id="IPR058624">
    <property type="entry name" value="MdtA-like_HH"/>
</dbReference>
<dbReference type="Pfam" id="PF25876">
    <property type="entry name" value="HH_MFP_RND"/>
    <property type="match status" value="1"/>
</dbReference>
<dbReference type="Gene3D" id="1.10.287.470">
    <property type="entry name" value="Helix hairpin bin"/>
    <property type="match status" value="1"/>
</dbReference>
<dbReference type="EMBL" id="AP018150">
    <property type="protein sequence ID" value="BBE08706.1"/>
    <property type="molecule type" value="Genomic_DNA"/>
</dbReference>
<evidence type="ECO:0000313" key="8">
    <source>
        <dbReference type="EMBL" id="BBE08706.1"/>
    </source>
</evidence>
<dbReference type="InterPro" id="IPR058626">
    <property type="entry name" value="MdtA-like_b-barrel"/>
</dbReference>
<dbReference type="Gene3D" id="2.40.50.100">
    <property type="match status" value="1"/>
</dbReference>
<feature type="region of interest" description="Disordered" evidence="3">
    <location>
        <begin position="377"/>
        <end position="401"/>
    </location>
</feature>
<dbReference type="Proteomes" id="UP000282597">
    <property type="component" value="Chromosome"/>
</dbReference>
<sequence>MHVNRSFSNLIGLAALLALTACGKKQAPPAPSLPEVGVVTLEPRTMPVTFDVPGRTSAWQMAEVRARVNGIVLKREFKEGSEVKAGQRLYKIDPAPYQAEFDRAKAGLAKAQASLNAVAAKAERYKPLIAAHAISQQEYDNALAEHGQAAAEVAVAKAALEAARINLGYTEVTSPISGWAGKSQVTPGAYVQASQATLLSTIQQIDPMYVDLTQSSSDVLRLRREMAEGRLQMAGRNEVKVDLVLEDGSSYPLQGKLQFSDIAVDPGTGTITLRALFPNPQKALLPGMFVRARVQEGTNNRALVVPQIGITHDAKGQPTALIVTQDNKVALRTLTTARTADDNWIVSSGLQAGDKVIVQGLQKVQPGMTVKPVAAQLSPTAPAAEVASSPAASDAADTNAE</sequence>
<reference evidence="8 9" key="1">
    <citation type="journal article" date="2018" name="Microbes Environ.">
        <title>Comparative Genomic Insights into Endofungal Lifestyles of Two Bacterial Endosymbionts, Mycoavidus cysteinexigens and Burkholderia rhizoxinica.</title>
        <authorList>
            <person name="Sharmin D."/>
            <person name="Guo Y."/>
            <person name="Nishizawa T."/>
            <person name="Ohshima S."/>
            <person name="Sato Y."/>
            <person name="Takashima Y."/>
            <person name="Narisawa K."/>
            <person name="Ohta H."/>
        </authorList>
    </citation>
    <scope>NUCLEOTIDE SEQUENCE [LARGE SCALE GENOMIC DNA]</scope>
    <source>
        <strain evidence="8 9">B1-EB</strain>
    </source>
</reference>
<feature type="domain" description="Multidrug resistance protein MdtA-like barrel-sandwich hybrid" evidence="5">
    <location>
        <begin position="61"/>
        <end position="203"/>
    </location>
</feature>
<dbReference type="PANTHER" id="PTHR30158">
    <property type="entry name" value="ACRA/E-RELATED COMPONENT OF DRUG EFFLUX TRANSPORTER"/>
    <property type="match status" value="1"/>
</dbReference>
<accession>A0A2Z6ETH6</accession>
<dbReference type="AlphaFoldDB" id="A0A2Z6ETH6"/>
<dbReference type="InterPro" id="IPR058625">
    <property type="entry name" value="MdtA-like_BSH"/>
</dbReference>
<organism evidence="8 9">
    <name type="scientific">Mycoavidus cysteinexigens</name>
    <dbReference type="NCBI Taxonomy" id="1553431"/>
    <lineage>
        <taxon>Bacteria</taxon>
        <taxon>Pseudomonadati</taxon>
        <taxon>Pseudomonadota</taxon>
        <taxon>Betaproteobacteria</taxon>
        <taxon>Burkholderiales</taxon>
        <taxon>Burkholderiaceae</taxon>
        <taxon>Mycoavidus</taxon>
    </lineage>
</organism>
<dbReference type="PANTHER" id="PTHR30158:SF3">
    <property type="entry name" value="MULTIDRUG EFFLUX PUMP SUBUNIT ACRA-RELATED"/>
    <property type="match status" value="1"/>
</dbReference>
<feature type="compositionally biased region" description="Low complexity" evidence="3">
    <location>
        <begin position="378"/>
        <end position="401"/>
    </location>
</feature>
<dbReference type="Gene3D" id="2.40.30.170">
    <property type="match status" value="1"/>
</dbReference>
<evidence type="ECO:0000259" key="6">
    <source>
        <dbReference type="Pfam" id="PF25944"/>
    </source>
</evidence>
<dbReference type="GO" id="GO:0022857">
    <property type="term" value="F:transmembrane transporter activity"/>
    <property type="evidence" value="ECO:0007669"/>
    <property type="project" value="InterPro"/>
</dbReference>
<dbReference type="Pfam" id="PF25917">
    <property type="entry name" value="BSH_RND"/>
    <property type="match status" value="1"/>
</dbReference>
<feature type="domain" description="Multidrug resistance protein MdtA-like alpha-helical hairpin" evidence="4">
    <location>
        <begin position="102"/>
        <end position="170"/>
    </location>
</feature>
<dbReference type="GO" id="GO:0046677">
    <property type="term" value="P:response to antibiotic"/>
    <property type="evidence" value="ECO:0007669"/>
    <property type="project" value="TreeGrafter"/>
</dbReference>
<comment type="subcellular location">
    <subcellularLocation>
        <location evidence="1">Cell envelope</location>
    </subcellularLocation>
</comment>
<evidence type="ECO:0000313" key="9">
    <source>
        <dbReference type="Proteomes" id="UP000282597"/>
    </source>
</evidence>
<dbReference type="FunFam" id="2.40.420.20:FF:000001">
    <property type="entry name" value="Efflux RND transporter periplasmic adaptor subunit"/>
    <property type="match status" value="1"/>
</dbReference>